<feature type="region of interest" description="Disordered" evidence="5">
    <location>
        <begin position="1"/>
        <end position="27"/>
    </location>
</feature>
<name>A0A9W4H7G8_9ACTN</name>
<dbReference type="Pfam" id="PF02909">
    <property type="entry name" value="TetR_C_1"/>
    <property type="match status" value="1"/>
</dbReference>
<evidence type="ECO:0000259" key="6">
    <source>
        <dbReference type="PROSITE" id="PS50977"/>
    </source>
</evidence>
<evidence type="ECO:0000256" key="3">
    <source>
        <dbReference type="ARBA" id="ARBA00023163"/>
    </source>
</evidence>
<organism evidence="7 8">
    <name type="scientific">Actinacidiphila bryophytorum</name>
    <dbReference type="NCBI Taxonomy" id="1436133"/>
    <lineage>
        <taxon>Bacteria</taxon>
        <taxon>Bacillati</taxon>
        <taxon>Actinomycetota</taxon>
        <taxon>Actinomycetes</taxon>
        <taxon>Kitasatosporales</taxon>
        <taxon>Streptomycetaceae</taxon>
        <taxon>Actinacidiphila</taxon>
    </lineage>
</organism>
<dbReference type="SUPFAM" id="SSF46689">
    <property type="entry name" value="Homeodomain-like"/>
    <property type="match status" value="1"/>
</dbReference>
<dbReference type="GO" id="GO:0003700">
    <property type="term" value="F:DNA-binding transcription factor activity"/>
    <property type="evidence" value="ECO:0007669"/>
    <property type="project" value="TreeGrafter"/>
</dbReference>
<dbReference type="Gene3D" id="1.10.10.60">
    <property type="entry name" value="Homeodomain-like"/>
    <property type="match status" value="1"/>
</dbReference>
<dbReference type="InterPro" id="IPR009057">
    <property type="entry name" value="Homeodomain-like_sf"/>
</dbReference>
<evidence type="ECO:0000256" key="4">
    <source>
        <dbReference type="PROSITE-ProRule" id="PRU00335"/>
    </source>
</evidence>
<dbReference type="InterPro" id="IPR004111">
    <property type="entry name" value="Repressor_TetR_C"/>
</dbReference>
<evidence type="ECO:0000256" key="2">
    <source>
        <dbReference type="ARBA" id="ARBA00023125"/>
    </source>
</evidence>
<dbReference type="Proteomes" id="UP001153328">
    <property type="component" value="Unassembled WGS sequence"/>
</dbReference>
<dbReference type="InterPro" id="IPR036271">
    <property type="entry name" value="Tet_transcr_reg_TetR-rel_C_sf"/>
</dbReference>
<accession>A0A9W4H7G8</accession>
<sequence length="243" mass="27441">MGGDESSIWMQPERSRRPSPGPQRAYSRQQVVRAAIKIADQDGLQAASMRRIAAEIGAGTMTLYQYVRNREDLMELIVDEVTGEMGLPERPSGEWRADAAAVAVAKRDLYLRHTWLATRVPGHPVWGPHSLHVQEFLLSSFDAFEMSVDELVSLTGLLNGYVESFVRAEVGWQEEARRTGVDMQEWMRRTAPYARHLVISGRYPAFSRVLMENTSPHMEPDARFHYGLDRVLDSIEASLKPGT</sequence>
<keyword evidence="3" id="KW-0804">Transcription</keyword>
<dbReference type="SUPFAM" id="SSF48498">
    <property type="entry name" value="Tetracyclin repressor-like, C-terminal domain"/>
    <property type="match status" value="1"/>
</dbReference>
<dbReference type="RefSeq" id="WP_205046220.1">
    <property type="nucleotide sequence ID" value="NZ_CAJVAX010000023.1"/>
</dbReference>
<reference evidence="7" key="1">
    <citation type="submission" date="2021-06" db="EMBL/GenBank/DDBJ databases">
        <authorList>
            <person name="Arsene-Ploetze F."/>
        </authorList>
    </citation>
    <scope>NUCLEOTIDE SEQUENCE</scope>
    <source>
        <strain evidence="7">SBRY1</strain>
    </source>
</reference>
<proteinExistence type="predicted"/>
<dbReference type="Pfam" id="PF00440">
    <property type="entry name" value="TetR_N"/>
    <property type="match status" value="1"/>
</dbReference>
<dbReference type="PROSITE" id="PS50977">
    <property type="entry name" value="HTH_TETR_2"/>
    <property type="match status" value="1"/>
</dbReference>
<dbReference type="PANTHER" id="PTHR30055:SF151">
    <property type="entry name" value="TRANSCRIPTIONAL REGULATORY PROTEIN"/>
    <property type="match status" value="1"/>
</dbReference>
<dbReference type="GO" id="GO:0000976">
    <property type="term" value="F:transcription cis-regulatory region binding"/>
    <property type="evidence" value="ECO:0007669"/>
    <property type="project" value="TreeGrafter"/>
</dbReference>
<feature type="DNA-binding region" description="H-T-H motif" evidence="4">
    <location>
        <begin position="48"/>
        <end position="67"/>
    </location>
</feature>
<evidence type="ECO:0000256" key="5">
    <source>
        <dbReference type="SAM" id="MobiDB-lite"/>
    </source>
</evidence>
<keyword evidence="2 4" id="KW-0238">DNA-binding</keyword>
<dbReference type="GO" id="GO:0045892">
    <property type="term" value="P:negative regulation of DNA-templated transcription"/>
    <property type="evidence" value="ECO:0007669"/>
    <property type="project" value="InterPro"/>
</dbReference>
<evidence type="ECO:0000313" key="8">
    <source>
        <dbReference type="Proteomes" id="UP001153328"/>
    </source>
</evidence>
<dbReference type="PANTHER" id="PTHR30055">
    <property type="entry name" value="HTH-TYPE TRANSCRIPTIONAL REGULATOR RUTR"/>
    <property type="match status" value="1"/>
</dbReference>
<evidence type="ECO:0000313" key="7">
    <source>
        <dbReference type="EMBL" id="CAG7657805.1"/>
    </source>
</evidence>
<dbReference type="AlphaFoldDB" id="A0A9W4H7G8"/>
<feature type="domain" description="HTH tetR-type" evidence="6">
    <location>
        <begin position="25"/>
        <end position="85"/>
    </location>
</feature>
<dbReference type="EMBL" id="CAJVAX010000023">
    <property type="protein sequence ID" value="CAG7657805.1"/>
    <property type="molecule type" value="Genomic_DNA"/>
</dbReference>
<comment type="caution">
    <text evidence="7">The sequence shown here is derived from an EMBL/GenBank/DDBJ whole genome shotgun (WGS) entry which is preliminary data.</text>
</comment>
<keyword evidence="1" id="KW-0805">Transcription regulation</keyword>
<dbReference type="InterPro" id="IPR001647">
    <property type="entry name" value="HTH_TetR"/>
</dbReference>
<evidence type="ECO:0000256" key="1">
    <source>
        <dbReference type="ARBA" id="ARBA00023015"/>
    </source>
</evidence>
<gene>
    <name evidence="7" type="ORF">SBRY_90046</name>
</gene>
<protein>
    <submittedName>
        <fullName evidence="7">TetR/AcrR family transcriptional regulator</fullName>
    </submittedName>
</protein>
<dbReference type="InterPro" id="IPR050109">
    <property type="entry name" value="HTH-type_TetR-like_transc_reg"/>
</dbReference>
<keyword evidence="8" id="KW-1185">Reference proteome</keyword>
<dbReference type="Gene3D" id="1.10.357.10">
    <property type="entry name" value="Tetracycline Repressor, domain 2"/>
    <property type="match status" value="1"/>
</dbReference>